<feature type="region of interest" description="Disordered" evidence="1">
    <location>
        <begin position="98"/>
        <end position="122"/>
    </location>
</feature>
<feature type="compositionally biased region" description="Acidic residues" evidence="1">
    <location>
        <begin position="389"/>
        <end position="405"/>
    </location>
</feature>
<evidence type="ECO:0000256" key="2">
    <source>
        <dbReference type="SAM" id="SignalP"/>
    </source>
</evidence>
<feature type="compositionally biased region" description="Acidic residues" evidence="1">
    <location>
        <begin position="107"/>
        <end position="117"/>
    </location>
</feature>
<dbReference type="AlphaFoldDB" id="A0AAV4C1C4"/>
<evidence type="ECO:0000256" key="1">
    <source>
        <dbReference type="SAM" id="MobiDB-lite"/>
    </source>
</evidence>
<feature type="region of interest" description="Disordered" evidence="1">
    <location>
        <begin position="554"/>
        <end position="593"/>
    </location>
</feature>
<feature type="compositionally biased region" description="Acidic residues" evidence="1">
    <location>
        <begin position="474"/>
        <end position="490"/>
    </location>
</feature>
<reference evidence="3 4" key="1">
    <citation type="journal article" date="2021" name="Elife">
        <title>Chloroplast acquisition without the gene transfer in kleptoplastic sea slugs, Plakobranchus ocellatus.</title>
        <authorList>
            <person name="Maeda T."/>
            <person name="Takahashi S."/>
            <person name="Yoshida T."/>
            <person name="Shimamura S."/>
            <person name="Takaki Y."/>
            <person name="Nagai Y."/>
            <person name="Toyoda A."/>
            <person name="Suzuki Y."/>
            <person name="Arimoto A."/>
            <person name="Ishii H."/>
            <person name="Satoh N."/>
            <person name="Nishiyama T."/>
            <person name="Hasebe M."/>
            <person name="Maruyama T."/>
            <person name="Minagawa J."/>
            <person name="Obokata J."/>
            <person name="Shigenobu S."/>
        </authorList>
    </citation>
    <scope>NUCLEOTIDE SEQUENCE [LARGE SCALE GENOMIC DNA]</scope>
</reference>
<feature type="region of interest" description="Disordered" evidence="1">
    <location>
        <begin position="206"/>
        <end position="232"/>
    </location>
</feature>
<gene>
    <name evidence="3" type="ORF">PoB_005567600</name>
</gene>
<feature type="region of interest" description="Disordered" evidence="1">
    <location>
        <begin position="385"/>
        <end position="422"/>
    </location>
</feature>
<feature type="region of interest" description="Disordered" evidence="1">
    <location>
        <begin position="304"/>
        <end position="337"/>
    </location>
</feature>
<protein>
    <submittedName>
        <fullName evidence="3">Uncharacterized protein</fullName>
    </submittedName>
</protein>
<keyword evidence="4" id="KW-1185">Reference proteome</keyword>
<dbReference type="EMBL" id="BLXT01006120">
    <property type="protein sequence ID" value="GFO29171.1"/>
    <property type="molecule type" value="Genomic_DNA"/>
</dbReference>
<proteinExistence type="predicted"/>
<comment type="caution">
    <text evidence="3">The sequence shown here is derived from an EMBL/GenBank/DDBJ whole genome shotgun (WGS) entry which is preliminary data.</text>
</comment>
<accession>A0AAV4C1C4</accession>
<feature type="region of interest" description="Disordered" evidence="1">
    <location>
        <begin position="469"/>
        <end position="508"/>
    </location>
</feature>
<dbReference type="Proteomes" id="UP000735302">
    <property type="component" value="Unassembled WGS sequence"/>
</dbReference>
<evidence type="ECO:0000313" key="3">
    <source>
        <dbReference type="EMBL" id="GFO29171.1"/>
    </source>
</evidence>
<keyword evidence="2" id="KW-0732">Signal</keyword>
<name>A0AAV4C1C4_9GAST</name>
<feature type="signal peptide" evidence="2">
    <location>
        <begin position="1"/>
        <end position="19"/>
    </location>
</feature>
<sequence length="638" mass="69736">MKLLISLAVVVSATVLVNADFLTYLKEIQSHDYFQRLSTDDKVLFSELVMAAETNTTKELIDRVGLLPVLELIDHMSYVDASKFSAYLGEPSNSDVLTKRSLHKRDDDDDDDDDDDSGSSSGGDSISLCLYLVYPYSFVMSDDAQGGGNTNKAERKVLDKITKATTSEAVTDIVSQSGYGVIFGLIENLADAEATSFLHMMEDSDTVVEKRDDDDSGSSSSSSGERSKHYFLPGMMMRDPLVSPQGKSNLNKGEKRVMDQIKEAANTDTVTEYLLSTDYGVIFGLLENMDQGQTNELLQVLQSKRDDGDDDDDDDSGSSSSSSGERSGKSNLNKGEKRVMDQIKEAANTDAVTEYLLSTDYGVIFGLLENMDEAQTSELLQVLQSKRDDDDDDSSGSSGSDDDDDNRGGDSRMKSNLNGGEKRVWDQIQQAANTDSVTEFLSGSDYGAIFGLLENMDQTQANDLLQTLQSKRDDDDDDSSGSSGSDDDDDNKSGDPRMKSNLNGGEKRVWDQIQQAANTDSVTEFLSGSDYGAIFGLLENMDQTQANDLLQTLQSKRDDDDDNSSGSSGSDDDDDDNSGDPRMKSNLNTGEKRVWDQIQQAANTDSVTEFLSGSDYGAVFGLLESKFRENGSDSFLRR</sequence>
<feature type="chain" id="PRO_5043842419" evidence="2">
    <location>
        <begin position="20"/>
        <end position="638"/>
    </location>
</feature>
<evidence type="ECO:0000313" key="4">
    <source>
        <dbReference type="Proteomes" id="UP000735302"/>
    </source>
</evidence>
<organism evidence="3 4">
    <name type="scientific">Plakobranchus ocellatus</name>
    <dbReference type="NCBI Taxonomy" id="259542"/>
    <lineage>
        <taxon>Eukaryota</taxon>
        <taxon>Metazoa</taxon>
        <taxon>Spiralia</taxon>
        <taxon>Lophotrochozoa</taxon>
        <taxon>Mollusca</taxon>
        <taxon>Gastropoda</taxon>
        <taxon>Heterobranchia</taxon>
        <taxon>Euthyneura</taxon>
        <taxon>Panpulmonata</taxon>
        <taxon>Sacoglossa</taxon>
        <taxon>Placobranchoidea</taxon>
        <taxon>Plakobranchidae</taxon>
        <taxon>Plakobranchus</taxon>
    </lineage>
</organism>